<dbReference type="Proteomes" id="UP000310108">
    <property type="component" value="Unassembled WGS sequence"/>
</dbReference>
<gene>
    <name evidence="3" type="ORF">CTA1_9868</name>
</gene>
<evidence type="ECO:0000256" key="1">
    <source>
        <dbReference type="SAM" id="MobiDB-lite"/>
    </source>
</evidence>
<sequence length="187" mass="19888">MTRPNSHNMPFIKGLFAIGLLTTANTIVSHAAVIAGRQGLVLGVAPHNDLDSFHSHTSQQHSDRFKGKKVVSANEPTVINTKNLKTSTEDGQSMALGVDLTGSIDSYHSQPLRGDSRHFKDKKVDPANGPIVINTDSLKIGGTQDGQSKPFGVDPSAPGRFRGKSYDGANETIVTHTTSLKTGTEDG</sequence>
<proteinExistence type="predicted"/>
<comment type="caution">
    <text evidence="3">The sequence shown here is derived from an EMBL/GenBank/DDBJ whole genome shotgun (WGS) entry which is preliminary data.</text>
</comment>
<evidence type="ECO:0000313" key="3">
    <source>
        <dbReference type="EMBL" id="TKW55699.1"/>
    </source>
</evidence>
<accession>A0A4U6XJL4</accession>
<dbReference type="EMBL" id="PJEX01000089">
    <property type="protein sequence ID" value="TKW55699.1"/>
    <property type="molecule type" value="Genomic_DNA"/>
</dbReference>
<protein>
    <submittedName>
        <fullName evidence="3">Uncharacterized protein</fullName>
    </submittedName>
</protein>
<keyword evidence="4" id="KW-1185">Reference proteome</keyword>
<evidence type="ECO:0000256" key="2">
    <source>
        <dbReference type="SAM" id="SignalP"/>
    </source>
</evidence>
<feature type="signal peptide" evidence="2">
    <location>
        <begin position="1"/>
        <end position="31"/>
    </location>
</feature>
<dbReference type="AlphaFoldDB" id="A0A4U6XJL4"/>
<feature type="region of interest" description="Disordered" evidence="1">
    <location>
        <begin position="108"/>
        <end position="169"/>
    </location>
</feature>
<organism evidence="3 4">
    <name type="scientific">Colletotrichum tanaceti</name>
    <dbReference type="NCBI Taxonomy" id="1306861"/>
    <lineage>
        <taxon>Eukaryota</taxon>
        <taxon>Fungi</taxon>
        <taxon>Dikarya</taxon>
        <taxon>Ascomycota</taxon>
        <taxon>Pezizomycotina</taxon>
        <taxon>Sordariomycetes</taxon>
        <taxon>Hypocreomycetidae</taxon>
        <taxon>Glomerellales</taxon>
        <taxon>Glomerellaceae</taxon>
        <taxon>Colletotrichum</taxon>
        <taxon>Colletotrichum destructivum species complex</taxon>
    </lineage>
</organism>
<keyword evidence="2" id="KW-0732">Signal</keyword>
<reference evidence="3 4" key="1">
    <citation type="journal article" date="2019" name="PLoS ONE">
        <title>Comparative genome analysis indicates high evolutionary potential of pathogenicity genes in Colletotrichum tanaceti.</title>
        <authorList>
            <person name="Lelwala R.V."/>
            <person name="Korhonen P.K."/>
            <person name="Young N.D."/>
            <person name="Scott J.B."/>
            <person name="Ades P.A."/>
            <person name="Gasser R.B."/>
            <person name="Taylor P.W.J."/>
        </authorList>
    </citation>
    <scope>NUCLEOTIDE SEQUENCE [LARGE SCALE GENOMIC DNA]</scope>
    <source>
        <strain evidence="3">BRIP57314</strain>
    </source>
</reference>
<feature type="compositionally biased region" description="Basic and acidic residues" evidence="1">
    <location>
        <begin position="114"/>
        <end position="125"/>
    </location>
</feature>
<feature type="chain" id="PRO_5020895475" evidence="2">
    <location>
        <begin position="32"/>
        <end position="187"/>
    </location>
</feature>
<evidence type="ECO:0000313" key="4">
    <source>
        <dbReference type="Proteomes" id="UP000310108"/>
    </source>
</evidence>
<name>A0A4U6XJL4_9PEZI</name>